<dbReference type="EMBL" id="MT141552">
    <property type="protein sequence ID" value="QJA66284.1"/>
    <property type="molecule type" value="Genomic_DNA"/>
</dbReference>
<organism evidence="1">
    <name type="scientific">viral metagenome</name>
    <dbReference type="NCBI Taxonomy" id="1070528"/>
    <lineage>
        <taxon>unclassified sequences</taxon>
        <taxon>metagenomes</taxon>
        <taxon>organismal metagenomes</taxon>
    </lineage>
</organism>
<gene>
    <name evidence="2" type="ORF">MM415B00358_0046</name>
    <name evidence="1" type="ORF">TM448A04268_0007</name>
</gene>
<reference evidence="1" key="1">
    <citation type="submission" date="2020-03" db="EMBL/GenBank/DDBJ databases">
        <title>The deep terrestrial virosphere.</title>
        <authorList>
            <person name="Holmfeldt K."/>
            <person name="Nilsson E."/>
            <person name="Simone D."/>
            <person name="Lopez-Fernandez M."/>
            <person name="Wu X."/>
            <person name="de Brujin I."/>
            <person name="Lundin D."/>
            <person name="Andersson A."/>
            <person name="Bertilsson S."/>
            <person name="Dopson M."/>
        </authorList>
    </citation>
    <scope>NUCLEOTIDE SEQUENCE</scope>
    <source>
        <strain evidence="2">MM415B00358</strain>
        <strain evidence="1">TM448A04268</strain>
    </source>
</reference>
<evidence type="ECO:0000313" key="2">
    <source>
        <dbReference type="EMBL" id="QJA66284.1"/>
    </source>
</evidence>
<sequence>MKRKGGCERCGTPKESYLKLQCCHFHGRSAKSVRWDEDNAAGMCMGCHTYLDGHPMEKVEFFKTLLGEEAFDKLNARYRQMGKPDKKMLMIYFTEKEA</sequence>
<evidence type="ECO:0000313" key="1">
    <source>
        <dbReference type="EMBL" id="QJA54006.1"/>
    </source>
</evidence>
<accession>A0A6H2A1D5</accession>
<name>A0A6H2A1D5_9ZZZZ</name>
<dbReference type="EMBL" id="MT144469">
    <property type="protein sequence ID" value="QJA54006.1"/>
    <property type="molecule type" value="Genomic_DNA"/>
</dbReference>
<protein>
    <submittedName>
        <fullName evidence="1">Uncharacterized protein</fullName>
    </submittedName>
</protein>
<proteinExistence type="predicted"/>
<dbReference type="AlphaFoldDB" id="A0A6H2A1D5"/>